<dbReference type="Pfam" id="PF20149">
    <property type="entry name" value="DUF6532"/>
    <property type="match status" value="1"/>
</dbReference>
<dbReference type="Proteomes" id="UP000076798">
    <property type="component" value="Unassembled WGS sequence"/>
</dbReference>
<dbReference type="InterPro" id="IPR045341">
    <property type="entry name" value="DUF6532"/>
</dbReference>
<evidence type="ECO:0000313" key="4">
    <source>
        <dbReference type="Proteomes" id="UP000076798"/>
    </source>
</evidence>
<feature type="domain" description="DUF6532" evidence="2">
    <location>
        <begin position="292"/>
        <end position="490"/>
    </location>
</feature>
<dbReference type="AlphaFoldDB" id="A0A166F518"/>
<evidence type="ECO:0000259" key="2">
    <source>
        <dbReference type="Pfam" id="PF20149"/>
    </source>
</evidence>
<dbReference type="EMBL" id="KV428034">
    <property type="protein sequence ID" value="KZT40290.1"/>
    <property type="molecule type" value="Genomic_DNA"/>
</dbReference>
<protein>
    <recommendedName>
        <fullName evidence="2">DUF6532 domain-containing protein</fullName>
    </recommendedName>
</protein>
<accession>A0A166F518</accession>
<feature type="compositionally biased region" description="Low complexity" evidence="1">
    <location>
        <begin position="225"/>
        <end position="237"/>
    </location>
</feature>
<dbReference type="OrthoDB" id="3257342at2759"/>
<feature type="compositionally biased region" description="Basic and acidic residues" evidence="1">
    <location>
        <begin position="251"/>
        <end position="262"/>
    </location>
</feature>
<reference evidence="3 4" key="1">
    <citation type="journal article" date="2016" name="Mol. Biol. Evol.">
        <title>Comparative Genomics of Early-Diverging Mushroom-Forming Fungi Provides Insights into the Origins of Lignocellulose Decay Capabilities.</title>
        <authorList>
            <person name="Nagy L.G."/>
            <person name="Riley R."/>
            <person name="Tritt A."/>
            <person name="Adam C."/>
            <person name="Daum C."/>
            <person name="Floudas D."/>
            <person name="Sun H."/>
            <person name="Yadav J.S."/>
            <person name="Pangilinan J."/>
            <person name="Larsson K.H."/>
            <person name="Matsuura K."/>
            <person name="Barry K."/>
            <person name="Labutti K."/>
            <person name="Kuo R."/>
            <person name="Ohm R.A."/>
            <person name="Bhattacharya S.S."/>
            <person name="Shirouzu T."/>
            <person name="Yoshinaga Y."/>
            <person name="Martin F.M."/>
            <person name="Grigoriev I.V."/>
            <person name="Hibbett D.S."/>
        </authorList>
    </citation>
    <scope>NUCLEOTIDE SEQUENCE [LARGE SCALE GENOMIC DNA]</scope>
    <source>
        <strain evidence="3 4">HHB10207 ss-3</strain>
    </source>
</reference>
<organism evidence="3 4">
    <name type="scientific">Sistotremastrum suecicum HHB10207 ss-3</name>
    <dbReference type="NCBI Taxonomy" id="1314776"/>
    <lineage>
        <taxon>Eukaryota</taxon>
        <taxon>Fungi</taxon>
        <taxon>Dikarya</taxon>
        <taxon>Basidiomycota</taxon>
        <taxon>Agaricomycotina</taxon>
        <taxon>Agaricomycetes</taxon>
        <taxon>Sistotremastrales</taxon>
        <taxon>Sistotremastraceae</taxon>
        <taxon>Sistotremastrum</taxon>
    </lineage>
</organism>
<evidence type="ECO:0000256" key="1">
    <source>
        <dbReference type="SAM" id="MobiDB-lite"/>
    </source>
</evidence>
<feature type="compositionally biased region" description="Basic residues" evidence="1">
    <location>
        <begin position="64"/>
        <end position="76"/>
    </location>
</feature>
<keyword evidence="4" id="KW-1185">Reference proteome</keyword>
<feature type="compositionally biased region" description="Basic residues" evidence="1">
    <location>
        <begin position="206"/>
        <end position="224"/>
    </location>
</feature>
<feature type="compositionally biased region" description="Low complexity" evidence="1">
    <location>
        <begin position="126"/>
        <end position="138"/>
    </location>
</feature>
<proteinExistence type="predicted"/>
<dbReference type="STRING" id="1314776.A0A166F518"/>
<feature type="region of interest" description="Disordered" evidence="1">
    <location>
        <begin position="1"/>
        <end position="279"/>
    </location>
</feature>
<gene>
    <name evidence="3" type="ORF">SISSUDRAFT_523743</name>
</gene>
<feature type="compositionally biased region" description="Basic residues" evidence="1">
    <location>
        <begin position="189"/>
        <end position="198"/>
    </location>
</feature>
<sequence length="541" mass="60590">MGRHRQPVLSEDGDAFESPERNRNDVTTIFDSPSHGESEGEEPPRRLQKRTDKTNQYDKEVQKANKRASQPKKKKESARSTQAAINAARALKAQNSKKTPRRSSSHGKGTQEADELSGSHTEEDTAPAYVPTPTAAAPQHASTSTSLADSPRPQTAKDLRTQASVAYTETLRKRIGQSGKINSPERRRISPKKSRLIYRHPDNLHRNKGKRSPFARSPSHRRSRGTTGTSSPLSSPLSRKRHRNADPEDSEGAHTSDEDAPVKKAAKQSQAKPREKAKLEDYTGETLRCMSRAIVLFKARMGHEKGFLSDPEEPSIMATECFDDALRYYGKNIALDENMIFVIYQAQTQLRTVMKTACGLAFAATFGLKTGEQYTQANKDIAATLYNKHGYLWETPPTINVPGSGKGMFRNELITLLITRAFFSGHKKNVIAAQFPMLFKPVPLPAIALACTVIENCVDEWALGSRKHLDFSADNYREKYLKHCKRLEEFADSGPERKARLAEIQMELYENGRIAARMEDINIVLDDGFEEEDYAVDDKQK</sequence>
<evidence type="ECO:0000313" key="3">
    <source>
        <dbReference type="EMBL" id="KZT40290.1"/>
    </source>
</evidence>
<feature type="compositionally biased region" description="Basic and acidic residues" evidence="1">
    <location>
        <begin position="34"/>
        <end position="63"/>
    </location>
</feature>
<name>A0A166F518_9AGAM</name>